<dbReference type="STRING" id="1355015.LK06_025705"/>
<feature type="domain" description="FAD/NAD(P)-binding" evidence="1">
    <location>
        <begin position="4"/>
        <end position="119"/>
    </location>
</feature>
<dbReference type="AlphaFoldDB" id="A0A221P4S6"/>
<accession>A0A221P4S6</accession>
<dbReference type="InterPro" id="IPR023753">
    <property type="entry name" value="FAD/NAD-binding_dom"/>
</dbReference>
<dbReference type="OrthoDB" id="9802771at2"/>
<dbReference type="Pfam" id="PF07992">
    <property type="entry name" value="Pyr_redox_2"/>
    <property type="match status" value="1"/>
</dbReference>
<dbReference type="EMBL" id="CP022433">
    <property type="protein sequence ID" value="ASN27038.1"/>
    <property type="molecule type" value="Genomic_DNA"/>
</dbReference>
<dbReference type="PANTHER" id="PTHR43755:SF1">
    <property type="entry name" value="FAD-DEPENDENT PYRIDINE NUCLEOTIDE-DISULPHIDE OXIDOREDUCTASE"/>
    <property type="match status" value="1"/>
</dbReference>
<dbReference type="InterPro" id="IPR052541">
    <property type="entry name" value="SQRD"/>
</dbReference>
<evidence type="ECO:0000313" key="3">
    <source>
        <dbReference type="Proteomes" id="UP000031501"/>
    </source>
</evidence>
<organism evidence="2 3">
    <name type="scientific">Streptomyces pluripotens</name>
    <dbReference type="NCBI Taxonomy" id="1355015"/>
    <lineage>
        <taxon>Bacteria</taxon>
        <taxon>Bacillati</taxon>
        <taxon>Actinomycetota</taxon>
        <taxon>Actinomycetes</taxon>
        <taxon>Kitasatosporales</taxon>
        <taxon>Streptomycetaceae</taxon>
        <taxon>Streptomyces</taxon>
    </lineage>
</organism>
<dbReference type="RefSeq" id="WP_043406681.1">
    <property type="nucleotide sequence ID" value="NZ_CP021080.1"/>
</dbReference>
<proteinExistence type="predicted"/>
<keyword evidence="3" id="KW-1185">Reference proteome</keyword>
<dbReference type="SUPFAM" id="SSF51905">
    <property type="entry name" value="FAD/NAD(P)-binding domain"/>
    <property type="match status" value="2"/>
</dbReference>
<dbReference type="Proteomes" id="UP000031501">
    <property type="component" value="Chromosome"/>
</dbReference>
<evidence type="ECO:0000259" key="1">
    <source>
        <dbReference type="Pfam" id="PF07992"/>
    </source>
</evidence>
<dbReference type="InterPro" id="IPR036188">
    <property type="entry name" value="FAD/NAD-bd_sf"/>
</dbReference>
<dbReference type="GO" id="GO:0016491">
    <property type="term" value="F:oxidoreductase activity"/>
    <property type="evidence" value="ECO:0007669"/>
    <property type="project" value="InterPro"/>
</dbReference>
<gene>
    <name evidence="2" type="ORF">LK07_26865</name>
</gene>
<dbReference type="KEGG" id="splu:LK06_025705"/>
<name>A0A221P4S6_9ACTN</name>
<reference evidence="2 3" key="1">
    <citation type="submission" date="2017-07" db="EMBL/GenBank/DDBJ databases">
        <title>Genome sequence of Streptomyces pluripotens MUSC 137T.</title>
        <authorList>
            <person name="Ser H.-L."/>
            <person name="Lee L.-H."/>
        </authorList>
    </citation>
    <scope>NUCLEOTIDE SEQUENCE [LARGE SCALE GENOMIC DNA]</scope>
    <source>
        <strain evidence="2 3">MUSC 137</strain>
    </source>
</reference>
<protein>
    <submittedName>
        <fullName evidence="2">Oxidoreductase</fullName>
    </submittedName>
</protein>
<dbReference type="PANTHER" id="PTHR43755">
    <property type="match status" value="1"/>
</dbReference>
<dbReference type="Gene3D" id="3.50.50.60">
    <property type="entry name" value="FAD/NAD(P)-binding domain"/>
    <property type="match status" value="2"/>
</dbReference>
<evidence type="ECO:0000313" key="2">
    <source>
        <dbReference type="EMBL" id="ASN27038.1"/>
    </source>
</evidence>
<sequence length="414" mass="45045">MGKHIVILGGGTAGTMTANRLCRTYDDRRECRITVVDQDDDHLYQPGLLFVPFGLAQPDHLVRPRPRQLDAAVDYKQARIERVDLDARTVHLAGGIRLPYDVLVVATGARLLPEETEGLTGPGWGEKVFTFYDLPGAVGLHEALERFEGGRLVIDVADLPLKCPVAPLEFAFLTDWYLQRRGIRDRVELTYATPLDAAFTKPVAAKALGGLLKEKGVELVTEFTLGEVDGERGRLVSYDEREVPFDLAVVVPLHGGAEYVERSEGLGDELGFVPVDPHTLQLPGHPAVFAIGDAAGLPASKAGSVAHFEGEVLVHNIGRHLAGQPLDASFDGHANCFVETGFHKALLIDFNYDTEPLPGHFPGPLGLPLLKESHASHLGKLAFEWLYWHSLLPGRELPGIGSAMPEHGKNRASA</sequence>